<evidence type="ECO:0000259" key="1">
    <source>
        <dbReference type="Pfam" id="PF00501"/>
    </source>
</evidence>
<feature type="domain" description="AMP-dependent synthetase/ligase" evidence="1">
    <location>
        <begin position="21"/>
        <end position="411"/>
    </location>
</feature>
<dbReference type="EMBL" id="JBHSQH010000009">
    <property type="protein sequence ID" value="MFC5973989.1"/>
    <property type="molecule type" value="Genomic_DNA"/>
</dbReference>
<comment type="caution">
    <text evidence="3">The sequence shown here is derived from an EMBL/GenBank/DDBJ whole genome shotgun (WGS) entry which is preliminary data.</text>
</comment>
<feature type="domain" description="AMP-binding enzyme C-terminal" evidence="2">
    <location>
        <begin position="472"/>
        <end position="547"/>
    </location>
</feature>
<dbReference type="InterPro" id="IPR025110">
    <property type="entry name" value="AMP-bd_C"/>
</dbReference>
<dbReference type="RefSeq" id="WP_247421040.1">
    <property type="nucleotide sequence ID" value="NZ_JALLGW010000004.1"/>
</dbReference>
<dbReference type="Proteomes" id="UP001596099">
    <property type="component" value="Unassembled WGS sequence"/>
</dbReference>
<dbReference type="InterPro" id="IPR050237">
    <property type="entry name" value="ATP-dep_AMP-bd_enzyme"/>
</dbReference>
<keyword evidence="4" id="KW-1185">Reference proteome</keyword>
<dbReference type="InterPro" id="IPR020845">
    <property type="entry name" value="AMP-binding_CS"/>
</dbReference>
<dbReference type="InterPro" id="IPR042099">
    <property type="entry name" value="ANL_N_sf"/>
</dbReference>
<dbReference type="SUPFAM" id="SSF56801">
    <property type="entry name" value="Acetyl-CoA synthetase-like"/>
    <property type="match status" value="1"/>
</dbReference>
<evidence type="ECO:0000259" key="2">
    <source>
        <dbReference type="Pfam" id="PF13193"/>
    </source>
</evidence>
<dbReference type="PROSITE" id="PS00455">
    <property type="entry name" value="AMP_BINDING"/>
    <property type="match status" value="1"/>
</dbReference>
<accession>A0ABD5RUH5</accession>
<dbReference type="GO" id="GO:0016878">
    <property type="term" value="F:acid-thiol ligase activity"/>
    <property type="evidence" value="ECO:0007669"/>
    <property type="project" value="UniProtKB-ARBA"/>
</dbReference>
<name>A0ABD5RUH5_9EURY</name>
<organism evidence="3 4">
    <name type="scientific">Halomarina salina</name>
    <dbReference type="NCBI Taxonomy" id="1872699"/>
    <lineage>
        <taxon>Archaea</taxon>
        <taxon>Methanobacteriati</taxon>
        <taxon>Methanobacteriota</taxon>
        <taxon>Stenosarchaea group</taxon>
        <taxon>Halobacteria</taxon>
        <taxon>Halobacteriales</taxon>
        <taxon>Natronomonadaceae</taxon>
        <taxon>Halomarina</taxon>
    </lineage>
</organism>
<evidence type="ECO:0000313" key="3">
    <source>
        <dbReference type="EMBL" id="MFC5973989.1"/>
    </source>
</evidence>
<dbReference type="Pfam" id="PF13193">
    <property type="entry name" value="AMP-binding_C"/>
    <property type="match status" value="1"/>
</dbReference>
<dbReference type="Pfam" id="PF00501">
    <property type="entry name" value="AMP-binding"/>
    <property type="match status" value="1"/>
</dbReference>
<reference evidence="3 4" key="1">
    <citation type="journal article" date="2019" name="Int. J. Syst. Evol. Microbiol.">
        <title>The Global Catalogue of Microorganisms (GCM) 10K type strain sequencing project: providing services to taxonomists for standard genome sequencing and annotation.</title>
        <authorList>
            <consortium name="The Broad Institute Genomics Platform"/>
            <consortium name="The Broad Institute Genome Sequencing Center for Infectious Disease"/>
            <person name="Wu L."/>
            <person name="Ma J."/>
        </authorList>
    </citation>
    <scope>NUCLEOTIDE SEQUENCE [LARGE SCALE GENOMIC DNA]</scope>
    <source>
        <strain evidence="3 4">CGMCC 1.12543</strain>
    </source>
</reference>
<proteinExistence type="predicted"/>
<dbReference type="PANTHER" id="PTHR43767:SF1">
    <property type="entry name" value="NONRIBOSOMAL PEPTIDE SYNTHASE PES1 (EUROFUNG)-RELATED"/>
    <property type="match status" value="1"/>
</dbReference>
<dbReference type="InterPro" id="IPR000873">
    <property type="entry name" value="AMP-dep_synth/lig_dom"/>
</dbReference>
<dbReference type="AlphaFoldDB" id="A0ABD5RUH5"/>
<dbReference type="PANTHER" id="PTHR43767">
    <property type="entry name" value="LONG-CHAIN-FATTY-ACID--COA LIGASE"/>
    <property type="match status" value="1"/>
</dbReference>
<sequence length="560" mass="63552">MTQIRSFDGLPQEQETKVSVLETQADQYGEETFLIYGPEDRKVSFAELNEIANRIANSLRNLGLRKGERVSLLFRDPLRTLFAMFGIKKAGGIYAPINFEYKGKTLTYQLNDLDSEILLLEDQYTDRLNAITEDLKTYPKVVLLQTDAESEPLDAAFTQSTFAQLREGSPERPSVDVSWMDPASIIYTSGTTGKPKGCLLSHRWPIYYTKARRAVMNEEDTIHSVVPMYHVVGPYWDTTTALMTGARISLWDRFSTSSFWDRVEQYQATNTTLISVMQSWLMNQPAQPDDHRNPLNKVQMSPLPENHVEIAERFGFEFITCGFGQTESGRPLGGLIHAARGNNATPDGLRHGQDPEEIIRNSEKLGVAVVEEVPEDRFMGNPMPWAEVAILDDDDERLPPGEVGQLAIRPQQSEIILKEYFGAPEKTVEAWSNLWWHTGDAAYQDESGHFYFVDRIGDVIRRRGENISSMQIQNTVTSHDGVAEAAVFPIPASEGGEDEVATIVQPKTEQSLSEADVRSYLEDLLPKFMRPQHIRIEEKLPTTETNKLEKYKLRERYFED</sequence>
<dbReference type="Gene3D" id="3.30.300.30">
    <property type="match status" value="1"/>
</dbReference>
<protein>
    <submittedName>
        <fullName evidence="3">AMP-binding protein</fullName>
    </submittedName>
</protein>
<dbReference type="Gene3D" id="3.40.50.12780">
    <property type="entry name" value="N-terminal domain of ligase-like"/>
    <property type="match status" value="1"/>
</dbReference>
<gene>
    <name evidence="3" type="ORF">ACFPYI_21930</name>
</gene>
<evidence type="ECO:0000313" key="4">
    <source>
        <dbReference type="Proteomes" id="UP001596099"/>
    </source>
</evidence>
<dbReference type="InterPro" id="IPR045851">
    <property type="entry name" value="AMP-bd_C_sf"/>
</dbReference>